<keyword evidence="2" id="KW-1185">Reference proteome</keyword>
<protein>
    <submittedName>
        <fullName evidence="1">Uncharacterized protein</fullName>
    </submittedName>
</protein>
<name>A0ACC2J3J8_9PEZI</name>
<gene>
    <name evidence="1" type="ORF">ONZ43_g1670</name>
</gene>
<organism evidence="1 2">
    <name type="scientific">Nemania bipapillata</name>
    <dbReference type="NCBI Taxonomy" id="110536"/>
    <lineage>
        <taxon>Eukaryota</taxon>
        <taxon>Fungi</taxon>
        <taxon>Dikarya</taxon>
        <taxon>Ascomycota</taxon>
        <taxon>Pezizomycotina</taxon>
        <taxon>Sordariomycetes</taxon>
        <taxon>Xylariomycetidae</taxon>
        <taxon>Xylariales</taxon>
        <taxon>Xylariaceae</taxon>
        <taxon>Nemania</taxon>
    </lineage>
</organism>
<sequence length="267" mass="30236">MSLRDMDVVFMKGCGFDENFVKSAIKELLEAVDFLHAEVQAVHTDIHSGNLLLGCTNDSYFKKLEDIEFSNPVPRKELSDRTLYFSRLLKPQVGPLLLSDFGEVRLGPGPHAGDIMPIMYRAPEILLLAQWSYAVDIWGVGLTAWNLLEGRTLFSARREDGSLSDGAHFAELIAALGPPPADLLNRHRQRALEYWKEDEIADKYFPVPLLGSWGDVVPIPAEKTLEASETKLKDKSKFLQFMRRALTWDPSRRPTAKELLKDPWLLE</sequence>
<evidence type="ECO:0000313" key="2">
    <source>
        <dbReference type="Proteomes" id="UP001153334"/>
    </source>
</evidence>
<accession>A0ACC2J3J8</accession>
<reference evidence="1" key="1">
    <citation type="submission" date="2022-11" db="EMBL/GenBank/DDBJ databases">
        <title>Genome Sequence of Nemania bipapillata.</title>
        <authorList>
            <person name="Buettner E."/>
        </authorList>
    </citation>
    <scope>NUCLEOTIDE SEQUENCE</scope>
    <source>
        <strain evidence="1">CP14</strain>
    </source>
</reference>
<comment type="caution">
    <text evidence="1">The sequence shown here is derived from an EMBL/GenBank/DDBJ whole genome shotgun (WGS) entry which is preliminary data.</text>
</comment>
<dbReference type="EMBL" id="JAPESX010000302">
    <property type="protein sequence ID" value="KAJ8122029.1"/>
    <property type="molecule type" value="Genomic_DNA"/>
</dbReference>
<proteinExistence type="predicted"/>
<dbReference type="Proteomes" id="UP001153334">
    <property type="component" value="Unassembled WGS sequence"/>
</dbReference>
<evidence type="ECO:0000313" key="1">
    <source>
        <dbReference type="EMBL" id="KAJ8122029.1"/>
    </source>
</evidence>